<dbReference type="GO" id="GO:0003676">
    <property type="term" value="F:nucleic acid binding"/>
    <property type="evidence" value="ECO:0007669"/>
    <property type="project" value="InterPro"/>
</dbReference>
<dbReference type="InterPro" id="IPR036875">
    <property type="entry name" value="Znf_CCHC_sf"/>
</dbReference>
<dbReference type="GO" id="GO:0008270">
    <property type="term" value="F:zinc ion binding"/>
    <property type="evidence" value="ECO:0007669"/>
    <property type="project" value="InterPro"/>
</dbReference>
<evidence type="ECO:0000313" key="1">
    <source>
        <dbReference type="EMBL" id="GAA0149222.1"/>
    </source>
</evidence>
<dbReference type="SUPFAM" id="SSF57756">
    <property type="entry name" value="Retrovirus zinc finger-like domains"/>
    <property type="match status" value="1"/>
</dbReference>
<reference evidence="1 2" key="1">
    <citation type="submission" date="2024-01" db="EMBL/GenBank/DDBJ databases">
        <title>The complete chloroplast genome sequence of Lithospermum erythrorhizon: insights into the phylogenetic relationship among Boraginaceae species and the maternal lineages of purple gromwells.</title>
        <authorList>
            <person name="Okada T."/>
            <person name="Watanabe K."/>
        </authorList>
    </citation>
    <scope>NUCLEOTIDE SEQUENCE [LARGE SCALE GENOMIC DNA]</scope>
</reference>
<organism evidence="1 2">
    <name type="scientific">Lithospermum erythrorhizon</name>
    <name type="common">Purple gromwell</name>
    <name type="synonym">Lithospermum officinale var. erythrorhizon</name>
    <dbReference type="NCBI Taxonomy" id="34254"/>
    <lineage>
        <taxon>Eukaryota</taxon>
        <taxon>Viridiplantae</taxon>
        <taxon>Streptophyta</taxon>
        <taxon>Embryophyta</taxon>
        <taxon>Tracheophyta</taxon>
        <taxon>Spermatophyta</taxon>
        <taxon>Magnoliopsida</taxon>
        <taxon>eudicotyledons</taxon>
        <taxon>Gunneridae</taxon>
        <taxon>Pentapetalae</taxon>
        <taxon>asterids</taxon>
        <taxon>lamiids</taxon>
        <taxon>Boraginales</taxon>
        <taxon>Boraginaceae</taxon>
        <taxon>Boraginoideae</taxon>
        <taxon>Lithospermeae</taxon>
        <taxon>Lithospermum</taxon>
    </lineage>
</organism>
<protein>
    <submittedName>
        <fullName evidence="1">Uncharacterized protein</fullName>
    </submittedName>
</protein>
<dbReference type="EMBL" id="BAABME010017209">
    <property type="protein sequence ID" value="GAA0149222.1"/>
    <property type="molecule type" value="Genomic_DNA"/>
</dbReference>
<accession>A0AAV3PE09</accession>
<evidence type="ECO:0000313" key="2">
    <source>
        <dbReference type="Proteomes" id="UP001454036"/>
    </source>
</evidence>
<comment type="caution">
    <text evidence="1">The sequence shown here is derived from an EMBL/GenBank/DDBJ whole genome shotgun (WGS) entry which is preliminary data.</text>
</comment>
<sequence>MRKVVITLPKRFSHKVTAIEEAQDLTTMRFDELIGNLTTFEMMFESTKSNNEKGIALQANYKDKEEEDLTKTMSLLAKKFKKNLKCFNKKTYSGGNNPAVNDKWIDKGWKNSKFGGSNSGSNQQNKRKGIHCRKCEGFRHIQVECPNYVKNQSTSYYTTLFNDESNKEEESDNKFSNFVAFTARDSKEDMVSPIVIDHSIDNISDDEGDLTEEELMTNYQILFMKLSKLTQAYTTGEIEWSTPMQKNQELIKGVEEQRVEIYILEKKVQGMIKGIKMMNSSTTVLYQILLQGKRS</sequence>
<dbReference type="Proteomes" id="UP001454036">
    <property type="component" value="Unassembled WGS sequence"/>
</dbReference>
<gene>
    <name evidence="1" type="ORF">LIER_36889</name>
</gene>
<dbReference type="AlphaFoldDB" id="A0AAV3PE09"/>
<name>A0AAV3PE09_LITER</name>
<proteinExistence type="predicted"/>
<keyword evidence="2" id="KW-1185">Reference proteome</keyword>